<dbReference type="EMBL" id="CCMZ01000032">
    <property type="protein sequence ID" value="CDX21512.1"/>
    <property type="molecule type" value="Genomic_DNA"/>
</dbReference>
<dbReference type="AlphaFoldDB" id="A0A090DWT4"/>
<organism evidence="1 2">
    <name type="scientific">Mesorhizobium plurifarium</name>
    <dbReference type="NCBI Taxonomy" id="69974"/>
    <lineage>
        <taxon>Bacteria</taxon>
        <taxon>Pseudomonadati</taxon>
        <taxon>Pseudomonadota</taxon>
        <taxon>Alphaproteobacteria</taxon>
        <taxon>Hyphomicrobiales</taxon>
        <taxon>Phyllobacteriaceae</taxon>
        <taxon>Mesorhizobium</taxon>
    </lineage>
</organism>
<name>A0A090DWT4_MESPL</name>
<gene>
    <name evidence="1" type="ORF">MPL3356_380007</name>
</gene>
<protein>
    <submittedName>
        <fullName evidence="1">Uncharacterized protein</fullName>
    </submittedName>
</protein>
<dbReference type="Proteomes" id="UP000045285">
    <property type="component" value="Unassembled WGS sequence"/>
</dbReference>
<evidence type="ECO:0000313" key="1">
    <source>
        <dbReference type="EMBL" id="CDX21512.1"/>
    </source>
</evidence>
<reference evidence="2" key="1">
    <citation type="submission" date="2014-08" db="EMBL/GenBank/DDBJ databases">
        <authorList>
            <person name="Moulin L."/>
        </authorList>
    </citation>
    <scope>NUCLEOTIDE SEQUENCE [LARGE SCALE GENOMIC DNA]</scope>
</reference>
<accession>A0A090DWT4</accession>
<evidence type="ECO:0000313" key="2">
    <source>
        <dbReference type="Proteomes" id="UP000045285"/>
    </source>
</evidence>
<proteinExistence type="predicted"/>
<keyword evidence="2" id="KW-1185">Reference proteome</keyword>
<sequence>MSGLLPKDIRDRIQRKIWDKADELDWARLSDLDRAGWYENWSKDKEIGSALAHFMDARKVRVYIKDSLFKPYHRARSQSDERKVFTALHIDPDTAFSKSFTKPHGRRLVDGRVICWGSSRDWKSVLMSAFERGWGAGTAGQAVVLIETGKTMDLTLRAMVHDIGQRLGLNAVVWID</sequence>